<dbReference type="PANTHER" id="PTHR11412:SF170">
    <property type="entry name" value="OVOSTATIN"/>
    <property type="match status" value="1"/>
</dbReference>
<keyword evidence="3" id="KW-1185">Reference proteome</keyword>
<dbReference type="Gene3D" id="2.60.40.1930">
    <property type="match status" value="2"/>
</dbReference>
<dbReference type="InterPro" id="IPR041555">
    <property type="entry name" value="MG3"/>
</dbReference>
<feature type="domain" description="Alpha-2-macroglobulin bait region" evidence="1">
    <location>
        <begin position="342"/>
        <end position="497"/>
    </location>
</feature>
<name>A0A8C8S1X4_9SAUR</name>
<dbReference type="Ensembl" id="ENSPCET00000015215.1">
    <property type="protein sequence ID" value="ENSPCEP00000014686.1"/>
    <property type="gene ID" value="ENSPCEG00000011564.1"/>
</dbReference>
<evidence type="ECO:0000313" key="3">
    <source>
        <dbReference type="Proteomes" id="UP000694393"/>
    </source>
</evidence>
<protein>
    <recommendedName>
        <fullName evidence="1">Alpha-2-macroglobulin bait region domain-containing protein</fullName>
    </recommendedName>
</protein>
<dbReference type="AlphaFoldDB" id="A0A8C8S1X4"/>
<dbReference type="SMART" id="SM01359">
    <property type="entry name" value="A2M_N_2"/>
    <property type="match status" value="1"/>
</dbReference>
<dbReference type="Gene3D" id="2.20.130.20">
    <property type="match status" value="1"/>
</dbReference>
<dbReference type="InterPro" id="IPR050473">
    <property type="entry name" value="A2M/Complement_sys"/>
</dbReference>
<reference evidence="2" key="1">
    <citation type="submission" date="2025-08" db="UniProtKB">
        <authorList>
            <consortium name="Ensembl"/>
        </authorList>
    </citation>
    <scope>IDENTIFICATION</scope>
</reference>
<organism evidence="2 3">
    <name type="scientific">Pelusios castaneus</name>
    <name type="common">West African mud turtle</name>
    <dbReference type="NCBI Taxonomy" id="367368"/>
    <lineage>
        <taxon>Eukaryota</taxon>
        <taxon>Metazoa</taxon>
        <taxon>Chordata</taxon>
        <taxon>Craniata</taxon>
        <taxon>Vertebrata</taxon>
        <taxon>Euteleostomi</taxon>
        <taxon>Archelosauria</taxon>
        <taxon>Testudinata</taxon>
        <taxon>Testudines</taxon>
        <taxon>Pleurodira</taxon>
        <taxon>Pelomedusidae</taxon>
        <taxon>Pelusios</taxon>
    </lineage>
</organism>
<sequence length="585" mass="65497">WRTWSGQYLLMVPSVLQSGSPNQACLQLHNLNESLSVSVVLEYSSANTTIFEQSVRRDGFFQCIAFTPPRATSSPLAFITFSGKGATVRLAERRSIAILNVDSVDPQGNRIFQWLNVTSENAIVQLTFQLIKEPTLGNYQITVEKKSGSSTHHFFYVEEYVLPKFEVTVHAPKSVSVLNLDFKVKVCGTSPERRTWLFPCSLTVSFPSQMGKDGCISQVFSSKIFELNRSGYQMALHVKAVVMEKGTGVQLTGSAYIPVTLVLGSVRFENMDQSYKRGIPYFGQVGQLQGEISVYSFLLFLLSCQAIYKTSDNCNAVGWLLPFYPEAHYSVHRFYSRTNSFVKIEPEPEVLSCGHQTVKIVLTTHYLFGHLLELDFSFVSYLMVSFYAQVMAKGKIVLSGRQQVLTSGALKGTFSISLAVSEKLAPAAQIFVYTVHPARELVADSARFQIEKCFKNKVQLQFSEKQGLPASNISLHLEAAANSHCALRAVDESVLLLRPEQELSAETVYNLLPLQQLYGYYFNGLNLEDDSKEPCVPADNIFHNGLYYMPVSSDFGTDVYLYIKASFLGPGWNFWPKLEREATSE</sequence>
<dbReference type="Pfam" id="PF07703">
    <property type="entry name" value="A2M_BRD"/>
    <property type="match status" value="1"/>
</dbReference>
<dbReference type="InterPro" id="IPR011625">
    <property type="entry name" value="A2M_N_BRD"/>
</dbReference>
<proteinExistence type="predicted"/>
<dbReference type="PANTHER" id="PTHR11412">
    <property type="entry name" value="MACROGLOBULIN / COMPLEMENT"/>
    <property type="match status" value="1"/>
</dbReference>
<accession>A0A8C8S1X4</accession>
<reference evidence="2" key="2">
    <citation type="submission" date="2025-09" db="UniProtKB">
        <authorList>
            <consortium name="Ensembl"/>
        </authorList>
    </citation>
    <scope>IDENTIFICATION</scope>
</reference>
<evidence type="ECO:0000313" key="2">
    <source>
        <dbReference type="Ensembl" id="ENSPCEP00000014686.1"/>
    </source>
</evidence>
<dbReference type="Pfam" id="PF17791">
    <property type="entry name" value="MG3"/>
    <property type="match status" value="1"/>
</dbReference>
<evidence type="ECO:0000259" key="1">
    <source>
        <dbReference type="SMART" id="SM01359"/>
    </source>
</evidence>
<dbReference type="Proteomes" id="UP000694393">
    <property type="component" value="Unplaced"/>
</dbReference>